<sequence length="71" mass="8051">IAEKDHLSISESVNTEIYSEGEEPGKVNNGNSIEQPIINLASHTFRMVKNCSTYEKKEGQKLKHCLPNEYE</sequence>
<accession>A0A9N9JJA0</accession>
<name>A0A9N9JJA0_9GLOM</name>
<feature type="non-terminal residue" evidence="2">
    <location>
        <position position="1"/>
    </location>
</feature>
<organism evidence="2 3">
    <name type="scientific">Dentiscutata erythropus</name>
    <dbReference type="NCBI Taxonomy" id="1348616"/>
    <lineage>
        <taxon>Eukaryota</taxon>
        <taxon>Fungi</taxon>
        <taxon>Fungi incertae sedis</taxon>
        <taxon>Mucoromycota</taxon>
        <taxon>Glomeromycotina</taxon>
        <taxon>Glomeromycetes</taxon>
        <taxon>Diversisporales</taxon>
        <taxon>Gigasporaceae</taxon>
        <taxon>Dentiscutata</taxon>
    </lineage>
</organism>
<dbReference type="EMBL" id="CAJVPY010022762">
    <property type="protein sequence ID" value="CAG8783666.1"/>
    <property type="molecule type" value="Genomic_DNA"/>
</dbReference>
<evidence type="ECO:0000256" key="1">
    <source>
        <dbReference type="SAM" id="MobiDB-lite"/>
    </source>
</evidence>
<reference evidence="2" key="1">
    <citation type="submission" date="2021-06" db="EMBL/GenBank/DDBJ databases">
        <authorList>
            <person name="Kallberg Y."/>
            <person name="Tangrot J."/>
            <person name="Rosling A."/>
        </authorList>
    </citation>
    <scope>NUCLEOTIDE SEQUENCE</scope>
    <source>
        <strain evidence="2">MA453B</strain>
    </source>
</reference>
<protein>
    <submittedName>
        <fullName evidence="2">23217_t:CDS:1</fullName>
    </submittedName>
</protein>
<dbReference type="Proteomes" id="UP000789405">
    <property type="component" value="Unassembled WGS sequence"/>
</dbReference>
<evidence type="ECO:0000313" key="2">
    <source>
        <dbReference type="EMBL" id="CAG8783666.1"/>
    </source>
</evidence>
<comment type="caution">
    <text evidence="2">The sequence shown here is derived from an EMBL/GenBank/DDBJ whole genome shotgun (WGS) entry which is preliminary data.</text>
</comment>
<evidence type="ECO:0000313" key="3">
    <source>
        <dbReference type="Proteomes" id="UP000789405"/>
    </source>
</evidence>
<proteinExistence type="predicted"/>
<keyword evidence="3" id="KW-1185">Reference proteome</keyword>
<feature type="region of interest" description="Disordered" evidence="1">
    <location>
        <begin position="1"/>
        <end position="31"/>
    </location>
</feature>
<gene>
    <name evidence="2" type="ORF">DERYTH_LOCUS19965</name>
</gene>
<dbReference type="AlphaFoldDB" id="A0A9N9JJA0"/>
<dbReference type="OrthoDB" id="10389426at2759"/>